<dbReference type="InterPro" id="IPR043502">
    <property type="entry name" value="DNA/RNA_pol_sf"/>
</dbReference>
<keyword evidence="3" id="KW-0808">Transferase</keyword>
<comment type="caution">
    <text evidence="3">The sequence shown here is derived from an EMBL/GenBank/DDBJ whole genome shotgun (WGS) entry which is preliminary data.</text>
</comment>
<protein>
    <submittedName>
        <fullName evidence="3">Cysteine-rich RLK (RECEPTOR-like protein kinase) 8</fullName>
    </submittedName>
</protein>
<keyword evidence="3" id="KW-0675">Receptor</keyword>
<dbReference type="GO" id="GO:0016301">
    <property type="term" value="F:kinase activity"/>
    <property type="evidence" value="ECO:0007669"/>
    <property type="project" value="UniProtKB-KW"/>
</dbReference>
<dbReference type="Proteomes" id="UP000321393">
    <property type="component" value="Unassembled WGS sequence"/>
</dbReference>
<feature type="domain" description="Reverse transcriptase Ty1/copia-type" evidence="1">
    <location>
        <begin position="85"/>
        <end position="182"/>
    </location>
</feature>
<keyword evidence="3" id="KW-0418">Kinase</keyword>
<dbReference type="Proteomes" id="UP000321947">
    <property type="component" value="Unassembled WGS sequence"/>
</dbReference>
<proteinExistence type="predicted"/>
<dbReference type="EMBL" id="SSTD01015369">
    <property type="protein sequence ID" value="TYK02754.1"/>
    <property type="molecule type" value="Genomic_DNA"/>
</dbReference>
<reference evidence="4 5" key="1">
    <citation type="submission" date="2019-08" db="EMBL/GenBank/DDBJ databases">
        <title>Draft genome sequences of two oriental melons (Cucumis melo L. var makuwa).</title>
        <authorList>
            <person name="Kwon S.-Y."/>
        </authorList>
    </citation>
    <scope>NUCLEOTIDE SEQUENCE [LARGE SCALE GENOMIC DNA]</scope>
    <source>
        <strain evidence="5">cv. Chang Bougi</strain>
        <strain evidence="4">cv. SW 3</strain>
        <tissue evidence="3">Leaf</tissue>
    </source>
</reference>
<evidence type="ECO:0000313" key="5">
    <source>
        <dbReference type="Proteomes" id="UP000321947"/>
    </source>
</evidence>
<dbReference type="Pfam" id="PF07727">
    <property type="entry name" value="RVT_2"/>
    <property type="match status" value="1"/>
</dbReference>
<accession>A0A5D3BUA0</accession>
<sequence>MSSINVSFIMDSGPSDDLPIVVRKGKHKCTYPVSSFIFYHQLSPPTYAFITTLDSTSIPNTVHEPLSHPRWQNAMIEKMTTFDDNGTWDLVSRPAGKKVIGCKWMFSVKVNSDVTMARLKARLIAKGYAQIYGIDYSDTFSPIAKLTSIHLFLSRVATRKCPLHQLDIKNAFLHGNLQEEVY</sequence>
<evidence type="ECO:0000259" key="1">
    <source>
        <dbReference type="Pfam" id="PF07727"/>
    </source>
</evidence>
<evidence type="ECO:0000313" key="4">
    <source>
        <dbReference type="Proteomes" id="UP000321393"/>
    </source>
</evidence>
<dbReference type="InterPro" id="IPR013103">
    <property type="entry name" value="RVT_2"/>
</dbReference>
<dbReference type="EMBL" id="SSTE01016683">
    <property type="protein sequence ID" value="KAA0041294.1"/>
    <property type="molecule type" value="Genomic_DNA"/>
</dbReference>
<evidence type="ECO:0000313" key="2">
    <source>
        <dbReference type="EMBL" id="KAA0041294.1"/>
    </source>
</evidence>
<name>A0A5D3BUA0_CUCMM</name>
<dbReference type="SUPFAM" id="SSF56672">
    <property type="entry name" value="DNA/RNA polymerases"/>
    <property type="match status" value="1"/>
</dbReference>
<organism evidence="3 5">
    <name type="scientific">Cucumis melo var. makuwa</name>
    <name type="common">Oriental melon</name>
    <dbReference type="NCBI Taxonomy" id="1194695"/>
    <lineage>
        <taxon>Eukaryota</taxon>
        <taxon>Viridiplantae</taxon>
        <taxon>Streptophyta</taxon>
        <taxon>Embryophyta</taxon>
        <taxon>Tracheophyta</taxon>
        <taxon>Spermatophyta</taxon>
        <taxon>Magnoliopsida</taxon>
        <taxon>eudicotyledons</taxon>
        <taxon>Gunneridae</taxon>
        <taxon>Pentapetalae</taxon>
        <taxon>rosids</taxon>
        <taxon>fabids</taxon>
        <taxon>Cucurbitales</taxon>
        <taxon>Cucurbitaceae</taxon>
        <taxon>Benincaseae</taxon>
        <taxon>Cucumis</taxon>
    </lineage>
</organism>
<evidence type="ECO:0000313" key="3">
    <source>
        <dbReference type="EMBL" id="TYK02754.1"/>
    </source>
</evidence>
<dbReference type="OrthoDB" id="7473114at2759"/>
<dbReference type="STRING" id="1194695.A0A5D3BUA0"/>
<dbReference type="AlphaFoldDB" id="A0A5D3BUA0"/>
<gene>
    <name evidence="3" type="ORF">E5676_scaffold145G00080</name>
    <name evidence="2" type="ORF">E6C27_scaffold128G002870</name>
</gene>